<dbReference type="Pfam" id="PF13463">
    <property type="entry name" value="HTH_27"/>
    <property type="match status" value="1"/>
</dbReference>
<sequence length="315" mass="34074">MHLTGREYHAELNSRFDAVVIAPGDGGAGGELAVTGAVSLAGGRVVAASPLEEATRRIADIGSRPLVLLDARDVSEDDLVRTLSRLDGLVAGRDLPMVVAIGTEQIDIAAAGLILSRHQILCDPEPADWIGAIAAAQGDRQLALHDRVSEGEAARLAKLNAEVARIADVLARLSKHDEQPRSLVVAETSFDYVAQQSEEHAISAADIRQIVRARRLRDRYVGAGLFEDPAWDMMLDLYAAHLERAHVSVSSLCIAAAVAPTTALRWIARLTEAGLFERRPDPFDRRRAFMSLTERGLDAMRRYVAMARALGLPVV</sequence>
<dbReference type="GO" id="GO:0003700">
    <property type="term" value="F:DNA-binding transcription factor activity"/>
    <property type="evidence" value="ECO:0007669"/>
    <property type="project" value="InterPro"/>
</dbReference>
<evidence type="ECO:0000313" key="3">
    <source>
        <dbReference type="Proteomes" id="UP000188729"/>
    </source>
</evidence>
<evidence type="ECO:0000259" key="1">
    <source>
        <dbReference type="Pfam" id="PF13463"/>
    </source>
</evidence>
<dbReference type="EMBL" id="MPSB01000014">
    <property type="protein sequence ID" value="ONF95188.1"/>
    <property type="molecule type" value="Genomic_DNA"/>
</dbReference>
<reference evidence="2 3" key="1">
    <citation type="submission" date="2016-11" db="EMBL/GenBank/DDBJ databases">
        <title>Genome sequence of Sphingomonas jeddahensis G39.</title>
        <authorList>
            <person name="Poehlein A."/>
            <person name="Wuebbeler J.H."/>
            <person name="Steinbuechel A."/>
            <person name="Daniel R."/>
        </authorList>
    </citation>
    <scope>NUCLEOTIDE SEQUENCE [LARGE SCALE GENOMIC DNA]</scope>
    <source>
        <strain evidence="2 3">G39</strain>
    </source>
</reference>
<accession>A0A1V2ESB2</accession>
<dbReference type="Gene3D" id="1.10.10.10">
    <property type="entry name" value="Winged helix-like DNA-binding domain superfamily/Winged helix DNA-binding domain"/>
    <property type="match status" value="1"/>
</dbReference>
<dbReference type="RefSeq" id="WP_076745374.1">
    <property type="nucleotide sequence ID" value="NZ_MPSB01000014.1"/>
</dbReference>
<name>A0A1V2ESB2_9SPHN</name>
<comment type="caution">
    <text evidence="2">The sequence shown here is derived from an EMBL/GenBank/DDBJ whole genome shotgun (WGS) entry which is preliminary data.</text>
</comment>
<dbReference type="OrthoDB" id="7594920at2"/>
<dbReference type="Proteomes" id="UP000188729">
    <property type="component" value="Unassembled WGS sequence"/>
</dbReference>
<dbReference type="InterPro" id="IPR036388">
    <property type="entry name" value="WH-like_DNA-bd_sf"/>
</dbReference>
<dbReference type="InterPro" id="IPR000835">
    <property type="entry name" value="HTH_MarR-typ"/>
</dbReference>
<protein>
    <recommendedName>
        <fullName evidence="1">HTH marR-type domain-containing protein</fullName>
    </recommendedName>
</protein>
<dbReference type="InterPro" id="IPR036390">
    <property type="entry name" value="WH_DNA-bd_sf"/>
</dbReference>
<dbReference type="STRING" id="1915074.SPHI_26060"/>
<keyword evidence="3" id="KW-1185">Reference proteome</keyword>
<evidence type="ECO:0000313" key="2">
    <source>
        <dbReference type="EMBL" id="ONF95188.1"/>
    </source>
</evidence>
<organism evidence="2 3">
    <name type="scientific">Sphingomonas jeddahensis</name>
    <dbReference type="NCBI Taxonomy" id="1915074"/>
    <lineage>
        <taxon>Bacteria</taxon>
        <taxon>Pseudomonadati</taxon>
        <taxon>Pseudomonadota</taxon>
        <taxon>Alphaproteobacteria</taxon>
        <taxon>Sphingomonadales</taxon>
        <taxon>Sphingomonadaceae</taxon>
        <taxon>Sphingomonas</taxon>
    </lineage>
</organism>
<proteinExistence type="predicted"/>
<dbReference type="SUPFAM" id="SSF46785">
    <property type="entry name" value="Winged helix' DNA-binding domain"/>
    <property type="match status" value="1"/>
</dbReference>
<feature type="domain" description="HTH marR-type" evidence="1">
    <location>
        <begin position="257"/>
        <end position="296"/>
    </location>
</feature>
<dbReference type="AlphaFoldDB" id="A0A1V2ESB2"/>
<gene>
    <name evidence="2" type="ORF">SPHI_26060</name>
</gene>